<dbReference type="RefSeq" id="WP_202857478.1">
    <property type="nucleotide sequence ID" value="NZ_JAEUGD010000058.1"/>
</dbReference>
<dbReference type="NCBIfam" id="TIGR04057">
    <property type="entry name" value="SusC_RagA_signa"/>
    <property type="match status" value="1"/>
</dbReference>
<dbReference type="AlphaFoldDB" id="A0A937KF67"/>
<dbReference type="InterPro" id="IPR036942">
    <property type="entry name" value="Beta-barrel_TonB_sf"/>
</dbReference>
<dbReference type="InterPro" id="IPR008969">
    <property type="entry name" value="CarboxyPept-like_regulatory"/>
</dbReference>
<keyword evidence="6 7" id="KW-0998">Cell outer membrane</keyword>
<dbReference type="Pfam" id="PF13715">
    <property type="entry name" value="CarbopepD_reg_2"/>
    <property type="match status" value="1"/>
</dbReference>
<evidence type="ECO:0000256" key="2">
    <source>
        <dbReference type="ARBA" id="ARBA00022448"/>
    </source>
</evidence>
<sequence>MLNHYLRKLSKRRIMLVALFCFYGQIVLAQNQVSGTVLDNNKEPMPGVTVLEKGTTNGTASDTDGKFQLTVSDNATLLFSFIGFSPQEVPVNGQSTIDIVLEEDISMLGEVVVIGYGSIEKSNVTTSISSLDQKKIENLPLAGVDQAIQGRLAGVSVSSNGGQPGGGVSVRIRGLTSVNGNEPLYVIDGVPIAAESNSLNQNFLGGGEGQTTQSVLATLNPSDIESIDVLKDASAQAIYGSRAANGVVLITTKKGKIGEGKLTFNTFYGVQTIPKKLDVLDLQEYARYQSAVTAEINEVTGGNTPVNPEYADPSILGHGTDWQDEIYQKGSVQSNVLALSGGQNKTNYYFSLGQFNQKGILIGTDFERYSLRANVDSDLKEWLTAGFSINASRSNQRIGLTDAFDAVTSVVLYNSPSAPVRDVHGDYVGQIRVGNSLVGNPSNPVAQANLRDVRSINSRLIGSVYGEIKFIEGLSLRNELNYDYTLADGKAYQPFVENEELNVSIISPSKLMEQRNQSLYYVIKNYLTYSKTFGSVHNVYVTLGHEAQHNKYDYLQASRVNLTLNLPSLNAGEGGNDSGEMIGGGAGEWAMESYFGRLNYAYKDKYALSATLRADGSSSFGSNNRWGYFPAVSAAWTITNEPFASDLPVVNSLKLRAGYGVVGNQNTGANLYTANVNLVNISAFGNGSVPANVPNPDLGWESVVTYNTGIDASLLESKIELSVDLYKKVSTDMLLNTQLGAFSGLGTEWDDIKTPVTNDGQITNRGIDISLTSNNISKENLTWSTTAVFSHYKNELDFLNTSDAAVKGEFDEYGTKSLVAYTQAGYPVGVFYGYVTDGLYTTEEELNSLETGLDVKPDGLWYGDIKYKDLDGNGIIDDQDVEVIGDPNPDFTLGLTNTVSYKGIDLSVFVYGSFGGDIFNYTRRQTEAMNSLYNNQSASVLDRYTADNTGADIPRYNQWHDNNRRISDRYIEDGTYVRLQNVQLGYNFPKALLSKAKISALKLYISGQNLLTFTDYSGYDPELGKISDQATSSKGILINVDNGRYPVPRAYTVGLNIEF</sequence>
<accession>A0A937KF67</accession>
<evidence type="ECO:0000256" key="8">
    <source>
        <dbReference type="SAM" id="SignalP"/>
    </source>
</evidence>
<keyword evidence="11" id="KW-1185">Reference proteome</keyword>
<dbReference type="Gene3D" id="2.40.170.20">
    <property type="entry name" value="TonB-dependent receptor, beta-barrel domain"/>
    <property type="match status" value="1"/>
</dbReference>
<reference evidence="10" key="1">
    <citation type="submission" date="2021-01" db="EMBL/GenBank/DDBJ databases">
        <title>Fulvivirga kasyanovii gen. nov., sp nov., a novel member of the phylum Bacteroidetes isolated from seawater in a mussel farm.</title>
        <authorList>
            <person name="Zhao L.-H."/>
            <person name="Wang Z.-J."/>
        </authorList>
    </citation>
    <scope>NUCLEOTIDE SEQUENCE</scope>
    <source>
        <strain evidence="10">29W222</strain>
    </source>
</reference>
<gene>
    <name evidence="10" type="ORF">JMN32_16585</name>
</gene>
<dbReference type="InterPro" id="IPR037066">
    <property type="entry name" value="Plug_dom_sf"/>
</dbReference>
<comment type="caution">
    <text evidence="10">The sequence shown here is derived from an EMBL/GenBank/DDBJ whole genome shotgun (WGS) entry which is preliminary data.</text>
</comment>
<dbReference type="SUPFAM" id="SSF56935">
    <property type="entry name" value="Porins"/>
    <property type="match status" value="1"/>
</dbReference>
<dbReference type="InterPro" id="IPR012910">
    <property type="entry name" value="Plug_dom"/>
</dbReference>
<keyword evidence="4 7" id="KW-0812">Transmembrane</keyword>
<dbReference type="InterPro" id="IPR023996">
    <property type="entry name" value="TonB-dep_OMP_SusC/RagA"/>
</dbReference>
<evidence type="ECO:0000256" key="6">
    <source>
        <dbReference type="ARBA" id="ARBA00023237"/>
    </source>
</evidence>
<protein>
    <submittedName>
        <fullName evidence="10">TonB-dependent receptor</fullName>
    </submittedName>
</protein>
<evidence type="ECO:0000256" key="7">
    <source>
        <dbReference type="PROSITE-ProRule" id="PRU01360"/>
    </source>
</evidence>
<feature type="chain" id="PRO_5037648330" evidence="8">
    <location>
        <begin position="30"/>
        <end position="1059"/>
    </location>
</feature>
<organism evidence="10 11">
    <name type="scientific">Fulvivirga marina</name>
    <dbReference type="NCBI Taxonomy" id="2494733"/>
    <lineage>
        <taxon>Bacteria</taxon>
        <taxon>Pseudomonadati</taxon>
        <taxon>Bacteroidota</taxon>
        <taxon>Cytophagia</taxon>
        <taxon>Cytophagales</taxon>
        <taxon>Fulvivirgaceae</taxon>
        <taxon>Fulvivirga</taxon>
    </lineage>
</organism>
<dbReference type="Gene3D" id="2.170.130.10">
    <property type="entry name" value="TonB-dependent receptor, plug domain"/>
    <property type="match status" value="1"/>
</dbReference>
<evidence type="ECO:0000256" key="4">
    <source>
        <dbReference type="ARBA" id="ARBA00022692"/>
    </source>
</evidence>
<dbReference type="FunFam" id="2.60.40.1120:FF:000003">
    <property type="entry name" value="Outer membrane protein Omp121"/>
    <property type="match status" value="1"/>
</dbReference>
<dbReference type="NCBIfam" id="TIGR04056">
    <property type="entry name" value="OMP_RagA_SusC"/>
    <property type="match status" value="1"/>
</dbReference>
<dbReference type="Proteomes" id="UP000614216">
    <property type="component" value="Unassembled WGS sequence"/>
</dbReference>
<dbReference type="GO" id="GO:0009279">
    <property type="term" value="C:cell outer membrane"/>
    <property type="evidence" value="ECO:0007669"/>
    <property type="project" value="UniProtKB-SubCell"/>
</dbReference>
<name>A0A937KF67_9BACT</name>
<evidence type="ECO:0000313" key="10">
    <source>
        <dbReference type="EMBL" id="MBL6447935.1"/>
    </source>
</evidence>
<comment type="similarity">
    <text evidence="7">Belongs to the TonB-dependent receptor family.</text>
</comment>
<dbReference type="Gene3D" id="2.60.40.1120">
    <property type="entry name" value="Carboxypeptidase-like, regulatory domain"/>
    <property type="match status" value="1"/>
</dbReference>
<evidence type="ECO:0000256" key="1">
    <source>
        <dbReference type="ARBA" id="ARBA00004571"/>
    </source>
</evidence>
<comment type="subcellular location">
    <subcellularLocation>
        <location evidence="1 7">Cell outer membrane</location>
        <topology evidence="1 7">Multi-pass membrane protein</topology>
    </subcellularLocation>
</comment>
<dbReference type="SUPFAM" id="SSF49464">
    <property type="entry name" value="Carboxypeptidase regulatory domain-like"/>
    <property type="match status" value="1"/>
</dbReference>
<keyword evidence="2 7" id="KW-0813">Transport</keyword>
<keyword evidence="5 7" id="KW-0472">Membrane</keyword>
<dbReference type="InterPro" id="IPR023997">
    <property type="entry name" value="TonB-dep_OMP_SusC/RagA_CS"/>
</dbReference>
<dbReference type="InterPro" id="IPR039426">
    <property type="entry name" value="TonB-dep_rcpt-like"/>
</dbReference>
<evidence type="ECO:0000259" key="9">
    <source>
        <dbReference type="Pfam" id="PF07715"/>
    </source>
</evidence>
<evidence type="ECO:0000313" key="11">
    <source>
        <dbReference type="Proteomes" id="UP000614216"/>
    </source>
</evidence>
<keyword evidence="3 7" id="KW-1134">Transmembrane beta strand</keyword>
<feature type="signal peptide" evidence="8">
    <location>
        <begin position="1"/>
        <end position="29"/>
    </location>
</feature>
<keyword evidence="10" id="KW-0675">Receptor</keyword>
<evidence type="ECO:0000256" key="3">
    <source>
        <dbReference type="ARBA" id="ARBA00022452"/>
    </source>
</evidence>
<feature type="domain" description="TonB-dependent receptor plug" evidence="9">
    <location>
        <begin position="121"/>
        <end position="247"/>
    </location>
</feature>
<dbReference type="EMBL" id="JAEUGD010000058">
    <property type="protein sequence ID" value="MBL6447935.1"/>
    <property type="molecule type" value="Genomic_DNA"/>
</dbReference>
<keyword evidence="8" id="KW-0732">Signal</keyword>
<dbReference type="Pfam" id="PF07715">
    <property type="entry name" value="Plug"/>
    <property type="match status" value="1"/>
</dbReference>
<proteinExistence type="inferred from homology"/>
<evidence type="ECO:0000256" key="5">
    <source>
        <dbReference type="ARBA" id="ARBA00023136"/>
    </source>
</evidence>
<dbReference type="PROSITE" id="PS52016">
    <property type="entry name" value="TONB_DEPENDENT_REC_3"/>
    <property type="match status" value="1"/>
</dbReference>